<accession>A0A8H6XWS4</accession>
<evidence type="ECO:0000313" key="2">
    <source>
        <dbReference type="Proteomes" id="UP000623467"/>
    </source>
</evidence>
<organism evidence="1 2">
    <name type="scientific">Mycena sanguinolenta</name>
    <dbReference type="NCBI Taxonomy" id="230812"/>
    <lineage>
        <taxon>Eukaryota</taxon>
        <taxon>Fungi</taxon>
        <taxon>Dikarya</taxon>
        <taxon>Basidiomycota</taxon>
        <taxon>Agaricomycotina</taxon>
        <taxon>Agaricomycetes</taxon>
        <taxon>Agaricomycetidae</taxon>
        <taxon>Agaricales</taxon>
        <taxon>Marasmiineae</taxon>
        <taxon>Mycenaceae</taxon>
        <taxon>Mycena</taxon>
    </lineage>
</organism>
<dbReference type="AlphaFoldDB" id="A0A8H6XWS4"/>
<dbReference type="SUPFAM" id="SSF51735">
    <property type="entry name" value="NAD(P)-binding Rossmann-fold domains"/>
    <property type="match status" value="1"/>
</dbReference>
<reference evidence="1" key="1">
    <citation type="submission" date="2020-05" db="EMBL/GenBank/DDBJ databases">
        <title>Mycena genomes resolve the evolution of fungal bioluminescence.</title>
        <authorList>
            <person name="Tsai I.J."/>
        </authorList>
    </citation>
    <scope>NUCLEOTIDE SEQUENCE</scope>
    <source>
        <strain evidence="1">160909Yilan</strain>
    </source>
</reference>
<evidence type="ECO:0000313" key="1">
    <source>
        <dbReference type="EMBL" id="KAF7349668.1"/>
    </source>
</evidence>
<sequence length="316" mass="34301">MSYNILITSASGYLGGTLLAHLASVQDKFPAYGNLYARIRTEAQAESMKQYGAKPLTFDPRDGAEVRNNVVNLDIAVVYCLIDAGSFEAQTTGAKVFSSHSGASTDRPLLDSDPELYNIQKTQRSPHENAGGEPQIAVDANNTVIEEAEKYDGEGEGFGNKISIQTVGIVKAAKALQRVYKIDQGELSATSLIYLQLLREILAGEDVPHGKNGYYLASSGSIVWEKPYMAMAAALAKRNVVGDTTVVPALGNEDLQIVERMGAALGCPKEFVPVQLRGKYTFIAVHGKEIRWEPEFPPEHILEAADAEVELILKNL</sequence>
<dbReference type="OrthoDB" id="10262413at2759"/>
<gene>
    <name evidence="1" type="ORF">MSAN_01693300</name>
</gene>
<dbReference type="InterPro" id="IPR036291">
    <property type="entry name" value="NAD(P)-bd_dom_sf"/>
</dbReference>
<proteinExistence type="predicted"/>
<protein>
    <submittedName>
        <fullName evidence="1">Putative nad dependent epimerase dehydratase family protein</fullName>
    </submittedName>
</protein>
<dbReference type="Proteomes" id="UP000623467">
    <property type="component" value="Unassembled WGS sequence"/>
</dbReference>
<dbReference type="EMBL" id="JACAZH010000015">
    <property type="protein sequence ID" value="KAF7349668.1"/>
    <property type="molecule type" value="Genomic_DNA"/>
</dbReference>
<name>A0A8H6XWS4_9AGAR</name>
<comment type="caution">
    <text evidence="1">The sequence shown here is derived from an EMBL/GenBank/DDBJ whole genome shotgun (WGS) entry which is preliminary data.</text>
</comment>
<keyword evidence="2" id="KW-1185">Reference proteome</keyword>